<dbReference type="InterPro" id="IPR005018">
    <property type="entry name" value="DOMON_domain"/>
</dbReference>
<keyword evidence="3" id="KW-0732">Signal</keyword>
<dbReference type="Pfam" id="PF16010">
    <property type="entry name" value="CDH-cyt"/>
    <property type="match status" value="1"/>
</dbReference>
<feature type="transmembrane region" description="Helical" evidence="2">
    <location>
        <begin position="225"/>
        <end position="243"/>
    </location>
</feature>
<organism evidence="5 6">
    <name type="scientific">Cytospora chrysosperma</name>
    <name type="common">Cytospora canker fungus</name>
    <name type="synonym">Sphaeria chrysosperma</name>
    <dbReference type="NCBI Taxonomy" id="252740"/>
    <lineage>
        <taxon>Eukaryota</taxon>
        <taxon>Fungi</taxon>
        <taxon>Dikarya</taxon>
        <taxon>Ascomycota</taxon>
        <taxon>Pezizomycotina</taxon>
        <taxon>Sordariomycetes</taxon>
        <taxon>Sordariomycetidae</taxon>
        <taxon>Diaporthales</taxon>
        <taxon>Cytosporaceae</taxon>
        <taxon>Cytospora</taxon>
    </lineage>
</organism>
<proteinExistence type="predicted"/>
<gene>
    <name evidence="5" type="ORF">VSDG_06460</name>
</gene>
<feature type="transmembrane region" description="Helical" evidence="2">
    <location>
        <begin position="291"/>
        <end position="310"/>
    </location>
</feature>
<dbReference type="OrthoDB" id="19261at2759"/>
<dbReference type="Gene3D" id="2.60.40.1210">
    <property type="entry name" value="Cellobiose dehydrogenase, cytochrome domain"/>
    <property type="match status" value="1"/>
</dbReference>
<evidence type="ECO:0000313" key="6">
    <source>
        <dbReference type="Proteomes" id="UP000284375"/>
    </source>
</evidence>
<dbReference type="SMART" id="SM00664">
    <property type="entry name" value="DoH"/>
    <property type="match status" value="1"/>
</dbReference>
<evidence type="ECO:0000256" key="3">
    <source>
        <dbReference type="SAM" id="SignalP"/>
    </source>
</evidence>
<evidence type="ECO:0000256" key="2">
    <source>
        <dbReference type="SAM" id="Phobius"/>
    </source>
</evidence>
<dbReference type="CDD" id="cd09630">
    <property type="entry name" value="CDH_like_cytochrome"/>
    <property type="match status" value="1"/>
</dbReference>
<evidence type="ECO:0000256" key="1">
    <source>
        <dbReference type="SAM" id="MobiDB-lite"/>
    </source>
</evidence>
<comment type="caution">
    <text evidence="5">The sequence shown here is derived from an EMBL/GenBank/DDBJ whole genome shotgun (WGS) entry which is preliminary data.</text>
</comment>
<accession>A0A423VLD2</accession>
<feature type="transmembrane region" description="Helical" evidence="2">
    <location>
        <begin position="355"/>
        <end position="374"/>
    </location>
</feature>
<reference evidence="5 6" key="1">
    <citation type="submission" date="2015-09" db="EMBL/GenBank/DDBJ databases">
        <title>Host preference determinants of Valsa canker pathogens revealed by comparative genomics.</title>
        <authorList>
            <person name="Yin Z."/>
            <person name="Huang L."/>
        </authorList>
    </citation>
    <scope>NUCLEOTIDE SEQUENCE [LARGE SCALE GENOMIC DNA]</scope>
    <source>
        <strain evidence="5 6">YSFL</strain>
    </source>
</reference>
<feature type="region of interest" description="Disordered" evidence="1">
    <location>
        <begin position="192"/>
        <end position="220"/>
    </location>
</feature>
<dbReference type="Gene3D" id="1.20.120.1770">
    <property type="match status" value="1"/>
</dbReference>
<feature type="region of interest" description="Disordered" evidence="1">
    <location>
        <begin position="384"/>
        <end position="403"/>
    </location>
</feature>
<name>A0A423VLD2_CYTCH</name>
<dbReference type="CDD" id="cd08760">
    <property type="entry name" value="Cyt_b561_FRRS1_like"/>
    <property type="match status" value="1"/>
</dbReference>
<keyword evidence="6" id="KW-1185">Reference proteome</keyword>
<dbReference type="EMBL" id="LJZO01000041">
    <property type="protein sequence ID" value="ROV91750.1"/>
    <property type="molecule type" value="Genomic_DNA"/>
</dbReference>
<evidence type="ECO:0000313" key="5">
    <source>
        <dbReference type="EMBL" id="ROV91750.1"/>
    </source>
</evidence>
<dbReference type="AlphaFoldDB" id="A0A423VLD2"/>
<feature type="transmembrane region" description="Helical" evidence="2">
    <location>
        <begin position="255"/>
        <end position="279"/>
    </location>
</feature>
<feature type="transmembrane region" description="Helical" evidence="2">
    <location>
        <begin position="330"/>
        <end position="349"/>
    </location>
</feature>
<keyword evidence="2" id="KW-1133">Transmembrane helix</keyword>
<feature type="compositionally biased region" description="Low complexity" evidence="1">
    <location>
        <begin position="194"/>
        <end position="214"/>
    </location>
</feature>
<dbReference type="Pfam" id="PF10348">
    <property type="entry name" value="DUF2427"/>
    <property type="match status" value="1"/>
</dbReference>
<dbReference type="InterPro" id="IPR018825">
    <property type="entry name" value="DUF2427"/>
</dbReference>
<feature type="domain" description="DOMON" evidence="4">
    <location>
        <begin position="35"/>
        <end position="156"/>
    </location>
</feature>
<feature type="signal peptide" evidence="3">
    <location>
        <begin position="1"/>
        <end position="21"/>
    </location>
</feature>
<sequence length="421" mass="43978">MHSYSSLAAAAAVLYAATARAATISYCPSNDICYAVGVPSVTASSGSGNIYFQISAPTSYQWVALGTGSSMTGANMFLMYQDGSGNVTVSSRQSSGHVQPQYDAATASDLELLSGSGVSGDVMTANVRCANCEVWSGGTLDVADTGSQWIGAWKGGASLASTDLSESISVHDETQQFDLDLTQASLDTDSDPFSGAVSTVPASGSGSSASGGSAQTPKSTPNKQVIWAHGIGMAIAFAVLYPLGSALMPLIGKWYVHGGVQVVTWLLMWAAFGLGVFGAQQRSMLFNNTHTLFGTVVIALLGIQPALGYLHHLHYVKNGNRGIISHGHIWWGRILMVLGAINGGLGLQLSAADNGYIIAYSVVAAVMFLVYAIVKTMVSMRKRTQGAAGDEKRKGSGAGSSRFVEYGNKMHMSKVMSRPQV</sequence>
<dbReference type="Proteomes" id="UP000284375">
    <property type="component" value="Unassembled WGS sequence"/>
</dbReference>
<dbReference type="PANTHER" id="PTHR47797">
    <property type="entry name" value="DEHYDROGENASE, PUTATIVE (AFU_ORTHOLOGUE AFUA_8G05805)-RELATED"/>
    <property type="match status" value="1"/>
</dbReference>
<dbReference type="PANTHER" id="PTHR47797:SF4">
    <property type="entry name" value="DOMON DOMAIN-CONTAINING PROTEIN"/>
    <property type="match status" value="1"/>
</dbReference>
<keyword evidence="2" id="KW-0812">Transmembrane</keyword>
<keyword evidence="2" id="KW-0472">Membrane</keyword>
<dbReference type="InterPro" id="IPR015920">
    <property type="entry name" value="Cellobiose_DH-like_cyt"/>
</dbReference>
<feature type="chain" id="PRO_5019371379" description="DOMON domain-containing protein" evidence="3">
    <location>
        <begin position="22"/>
        <end position="421"/>
    </location>
</feature>
<dbReference type="STRING" id="252740.A0A423VLD2"/>
<dbReference type="PROSITE" id="PS50836">
    <property type="entry name" value="DOMON"/>
    <property type="match status" value="1"/>
</dbReference>
<dbReference type="SUPFAM" id="SSF49344">
    <property type="entry name" value="CBD9-like"/>
    <property type="match status" value="1"/>
</dbReference>
<protein>
    <recommendedName>
        <fullName evidence="4">DOMON domain-containing protein</fullName>
    </recommendedName>
</protein>
<evidence type="ECO:0000259" key="4">
    <source>
        <dbReference type="PROSITE" id="PS50836"/>
    </source>
</evidence>